<dbReference type="InterPro" id="IPR011010">
    <property type="entry name" value="DNA_brk_join_enz"/>
</dbReference>
<reference evidence="6 7" key="1">
    <citation type="submission" date="2016-11" db="EMBL/GenBank/DDBJ databases">
        <title>Complete Genome Sequence of Bradyrhizobium sp. strain J5, an isolated from soybean nodule in Hokkaido.</title>
        <authorList>
            <person name="Kanehara K."/>
        </authorList>
    </citation>
    <scope>NUCLEOTIDE SEQUENCE [LARGE SCALE GENOMIC DNA]</scope>
    <source>
        <strain evidence="6 7">J5</strain>
    </source>
</reference>
<evidence type="ECO:0000256" key="2">
    <source>
        <dbReference type="ARBA" id="ARBA00022908"/>
    </source>
</evidence>
<dbReference type="Pfam" id="PF22022">
    <property type="entry name" value="Phage_int_M"/>
    <property type="match status" value="1"/>
</dbReference>
<dbReference type="Pfam" id="PF13356">
    <property type="entry name" value="Arm-DNA-bind_3"/>
    <property type="match status" value="1"/>
</dbReference>
<dbReference type="Gene3D" id="1.10.150.130">
    <property type="match status" value="1"/>
</dbReference>
<dbReference type="InterPro" id="IPR050808">
    <property type="entry name" value="Phage_Integrase"/>
</dbReference>
<evidence type="ECO:0000313" key="7">
    <source>
        <dbReference type="Proteomes" id="UP000181962"/>
    </source>
</evidence>
<organism evidence="6 7">
    <name type="scientific">Bradyrhizobium japonicum</name>
    <dbReference type="NCBI Taxonomy" id="375"/>
    <lineage>
        <taxon>Bacteria</taxon>
        <taxon>Pseudomonadati</taxon>
        <taxon>Pseudomonadota</taxon>
        <taxon>Alphaproteobacteria</taxon>
        <taxon>Hyphomicrobiales</taxon>
        <taxon>Nitrobacteraceae</taxon>
        <taxon>Bradyrhizobium</taxon>
    </lineage>
</organism>
<dbReference type="InterPro" id="IPR053876">
    <property type="entry name" value="Phage_int_M"/>
</dbReference>
<keyword evidence="2" id="KW-0229">DNA integration</keyword>
<dbReference type="InterPro" id="IPR025166">
    <property type="entry name" value="Integrase_DNA_bind_dom"/>
</dbReference>
<evidence type="ECO:0000256" key="1">
    <source>
        <dbReference type="ARBA" id="ARBA00008857"/>
    </source>
</evidence>
<proteinExistence type="inferred from homology"/>
<evidence type="ECO:0000259" key="5">
    <source>
        <dbReference type="PROSITE" id="PS51898"/>
    </source>
</evidence>
<dbReference type="Pfam" id="PF00589">
    <property type="entry name" value="Phage_integrase"/>
    <property type="match status" value="1"/>
</dbReference>
<dbReference type="CDD" id="cd00801">
    <property type="entry name" value="INT_P4_C"/>
    <property type="match status" value="1"/>
</dbReference>
<evidence type="ECO:0000256" key="3">
    <source>
        <dbReference type="ARBA" id="ARBA00023125"/>
    </source>
</evidence>
<dbReference type="OrthoDB" id="9795573at2"/>
<dbReference type="GO" id="GO:0006310">
    <property type="term" value="P:DNA recombination"/>
    <property type="evidence" value="ECO:0007669"/>
    <property type="project" value="UniProtKB-KW"/>
</dbReference>
<keyword evidence="4" id="KW-0233">DNA recombination</keyword>
<dbReference type="InterPro" id="IPR002104">
    <property type="entry name" value="Integrase_catalytic"/>
</dbReference>
<dbReference type="PANTHER" id="PTHR30629:SF2">
    <property type="entry name" value="PROPHAGE INTEGRASE INTS-RELATED"/>
    <property type="match status" value="1"/>
</dbReference>
<dbReference type="InterPro" id="IPR013762">
    <property type="entry name" value="Integrase-like_cat_sf"/>
</dbReference>
<dbReference type="SUPFAM" id="SSF56349">
    <property type="entry name" value="DNA breaking-rejoining enzymes"/>
    <property type="match status" value="1"/>
</dbReference>
<dbReference type="GO" id="GO:0003677">
    <property type="term" value="F:DNA binding"/>
    <property type="evidence" value="ECO:0007669"/>
    <property type="project" value="UniProtKB-KW"/>
</dbReference>
<sequence length="422" mass="47125">MAKRQLHKLSSRAAETIAVPGRHSDGGGLYLAVETGTHGRRQWVFLYRARGTGRRREIGFGAAKGSGRDGLSLVQARLKAAEARKALAEGKDPIVERRAKAAGDTTFGEFADALLHSIKSGFKGKNTHADWKRDLEVRCKPIRAKRISEVTTADVLAIIAPMWPTKNRTARETRSRIERVLSAAKAKGLRSGENPAMWRGNLKELLPKAKKTKRHHAAAPYKSMPMIVRALQERHQFADTPVNCAAEFIILTAVRTSEARLMRVREIDFAEKLWTIPAERMKTEDDPEGSDFEVPLCDRAVSILRSVISKNTPSDAYVFAGQWSKDHLKPLGHNAVLHALKAVYPAITTHGCRSSFRDWAGDETQFERDIAEMALAHKVGDETELAYRRGNALKKRRRLLEAWGRYLAKGSNIVTLPRRATM</sequence>
<evidence type="ECO:0000256" key="4">
    <source>
        <dbReference type="ARBA" id="ARBA00023172"/>
    </source>
</evidence>
<dbReference type="Gene3D" id="1.10.443.10">
    <property type="entry name" value="Intergrase catalytic core"/>
    <property type="match status" value="1"/>
</dbReference>
<evidence type="ECO:0000313" key="6">
    <source>
        <dbReference type="EMBL" id="APG08147.1"/>
    </source>
</evidence>
<dbReference type="Gene3D" id="3.30.160.390">
    <property type="entry name" value="Integrase, DNA-binding domain"/>
    <property type="match status" value="1"/>
</dbReference>
<dbReference type="GO" id="GO:0015074">
    <property type="term" value="P:DNA integration"/>
    <property type="evidence" value="ECO:0007669"/>
    <property type="project" value="UniProtKB-KW"/>
</dbReference>
<protein>
    <recommendedName>
        <fullName evidence="5">Tyr recombinase domain-containing protein</fullName>
    </recommendedName>
</protein>
<dbReference type="PROSITE" id="PS51898">
    <property type="entry name" value="TYR_RECOMBINASE"/>
    <property type="match status" value="1"/>
</dbReference>
<gene>
    <name evidence="6" type="ORF">BKD09_07385</name>
</gene>
<dbReference type="EMBL" id="CP017637">
    <property type="protein sequence ID" value="APG08147.1"/>
    <property type="molecule type" value="Genomic_DNA"/>
</dbReference>
<dbReference type="Proteomes" id="UP000181962">
    <property type="component" value="Chromosome"/>
</dbReference>
<comment type="similarity">
    <text evidence="1">Belongs to the 'phage' integrase family.</text>
</comment>
<dbReference type="AlphaFoldDB" id="A0A1L3F4D6"/>
<feature type="domain" description="Tyr recombinase" evidence="5">
    <location>
        <begin position="223"/>
        <end position="400"/>
    </location>
</feature>
<dbReference type="InterPro" id="IPR010998">
    <property type="entry name" value="Integrase_recombinase_N"/>
</dbReference>
<keyword evidence="3" id="KW-0238">DNA-binding</keyword>
<dbReference type="RefSeq" id="WP_071909375.1">
    <property type="nucleotide sequence ID" value="NZ_CP017637.1"/>
</dbReference>
<dbReference type="InterPro" id="IPR038488">
    <property type="entry name" value="Integrase_DNA-bd_sf"/>
</dbReference>
<accession>A0A1L3F4D6</accession>
<dbReference type="PANTHER" id="PTHR30629">
    <property type="entry name" value="PROPHAGE INTEGRASE"/>
    <property type="match status" value="1"/>
</dbReference>
<name>A0A1L3F4D6_BRAJP</name>